<dbReference type="RefSeq" id="WP_153550429.1">
    <property type="nucleotide sequence ID" value="NZ_CP040089.1"/>
</dbReference>
<evidence type="ECO:0000259" key="1">
    <source>
        <dbReference type="Pfam" id="PF01882"/>
    </source>
</evidence>
<dbReference type="EMBL" id="CP040089">
    <property type="protein sequence ID" value="QGA80688.1"/>
    <property type="molecule type" value="Genomic_DNA"/>
</dbReference>
<dbReference type="KEGG" id="ncon:LC1Nh_0804"/>
<accession>A0A5Q0UGE3</accession>
<dbReference type="OrthoDB" id="19186at2157"/>
<dbReference type="SUPFAM" id="SSF53300">
    <property type="entry name" value="vWA-like"/>
    <property type="match status" value="1"/>
</dbReference>
<dbReference type="Pfam" id="PF01882">
    <property type="entry name" value="DUF58"/>
    <property type="match status" value="1"/>
</dbReference>
<evidence type="ECO:0000313" key="3">
    <source>
        <dbReference type="Proteomes" id="UP000377803"/>
    </source>
</evidence>
<organism evidence="2 3">
    <name type="scientific">Candidatus Nanohalobium constans</name>
    <dbReference type="NCBI Taxonomy" id="2565781"/>
    <lineage>
        <taxon>Archaea</taxon>
        <taxon>Candidatus Nanohalarchaeota</taxon>
        <taxon>Candidatus Nanohalobia</taxon>
        <taxon>Candidatus Nanohalobiales</taxon>
        <taxon>Candidatus Nanohalobiaceae</taxon>
        <taxon>Candidatus Nanohalobium</taxon>
    </lineage>
</organism>
<sequence length="285" mass="32696">MIEIDFLDELDRFQRALDKNSVEVNQGEQKSDFSGQGMIFKDHKKYVPGDDIRKIDWKAYARTKELFVKRFQEEKNVTLHIVVDRSSSMDYGSVNKYEYAAKIGLGLAYMANKTNDRFRYSVFSETLTDLTAARRNANLGQLVDTMNSLRKTPESQVGECLTQYSSRIKNKSIVVILSDFLVDIEKIEDALQSLAGSEVVLVQTLSGEEMDPDMKGDKILEDPESSSTLRTYLTGKVKSKYQSKLQNHIGEIQEKAAENKADFVQVNTEDEFFESFFNVWQRLNR</sequence>
<name>A0A5Q0UGE3_9ARCH</name>
<gene>
    <name evidence="2" type="ORF">LC1Nh_0804</name>
</gene>
<dbReference type="GeneID" id="42365193"/>
<dbReference type="PANTHER" id="PTHR33608">
    <property type="entry name" value="BLL2464 PROTEIN"/>
    <property type="match status" value="1"/>
</dbReference>
<dbReference type="PANTHER" id="PTHR33608:SF6">
    <property type="entry name" value="BLL2464 PROTEIN"/>
    <property type="match status" value="1"/>
</dbReference>
<evidence type="ECO:0000313" key="2">
    <source>
        <dbReference type="EMBL" id="QGA80688.1"/>
    </source>
</evidence>
<proteinExistence type="predicted"/>
<dbReference type="Proteomes" id="UP000377803">
    <property type="component" value="Chromosome"/>
</dbReference>
<keyword evidence="3" id="KW-1185">Reference proteome</keyword>
<reference evidence="3" key="1">
    <citation type="submission" date="2019-05" db="EMBL/GenBank/DDBJ databases">
        <title>Candidatus Nanohalobium constans, a novel model system to study the DPANN nano-sized archaea: genomic and physiological characterization of a nanoarchaeon co-cultured with its chitinotrophic host.</title>
        <authorList>
            <person name="La Cono V."/>
            <person name="Arcadi E."/>
            <person name="Crisafi F."/>
            <person name="Denaro R."/>
            <person name="La Spada G."/>
            <person name="Messina E."/>
            <person name="Smedile F."/>
            <person name="Toshchakov S.V."/>
            <person name="Shevchenko M.A."/>
            <person name="Golyshin P.N."/>
            <person name="Golyshina O.V."/>
            <person name="Ferrer M."/>
            <person name="Rohde M."/>
            <person name="Mushegian A."/>
            <person name="Sorokin D.Y."/>
            <person name="Giuliano L."/>
            <person name="Yakimov M.M."/>
        </authorList>
    </citation>
    <scope>NUCLEOTIDE SEQUENCE [LARGE SCALE GENOMIC DNA]</scope>
    <source>
        <strain evidence="3">LC1Nh</strain>
    </source>
</reference>
<dbReference type="InterPro" id="IPR002881">
    <property type="entry name" value="DUF58"/>
</dbReference>
<dbReference type="Gene3D" id="3.40.50.410">
    <property type="entry name" value="von Willebrand factor, type A domain"/>
    <property type="match status" value="1"/>
</dbReference>
<dbReference type="InterPro" id="IPR036465">
    <property type="entry name" value="vWFA_dom_sf"/>
</dbReference>
<feature type="domain" description="DUF58" evidence="1">
    <location>
        <begin position="43"/>
        <end position="248"/>
    </location>
</feature>
<dbReference type="AlphaFoldDB" id="A0A5Q0UGE3"/>
<protein>
    <submittedName>
        <fullName evidence="2">DUF58 domain-containing protein</fullName>
    </submittedName>
</protein>